<name>A0A9D5CHC8_9LILI</name>
<organism evidence="4 5">
    <name type="scientific">Dioscorea zingiberensis</name>
    <dbReference type="NCBI Taxonomy" id="325984"/>
    <lineage>
        <taxon>Eukaryota</taxon>
        <taxon>Viridiplantae</taxon>
        <taxon>Streptophyta</taxon>
        <taxon>Embryophyta</taxon>
        <taxon>Tracheophyta</taxon>
        <taxon>Spermatophyta</taxon>
        <taxon>Magnoliopsida</taxon>
        <taxon>Liliopsida</taxon>
        <taxon>Dioscoreales</taxon>
        <taxon>Dioscoreaceae</taxon>
        <taxon>Dioscorea</taxon>
    </lineage>
</organism>
<dbReference type="EMBL" id="JAGGNH010000005">
    <property type="protein sequence ID" value="KAJ0972608.1"/>
    <property type="molecule type" value="Genomic_DNA"/>
</dbReference>
<evidence type="ECO:0000313" key="4">
    <source>
        <dbReference type="EMBL" id="KAJ0972608.1"/>
    </source>
</evidence>
<dbReference type="AlphaFoldDB" id="A0A9D5CHC8"/>
<evidence type="ECO:0000313" key="5">
    <source>
        <dbReference type="Proteomes" id="UP001085076"/>
    </source>
</evidence>
<accession>A0A9D5CHC8</accession>
<evidence type="ECO:0000256" key="1">
    <source>
        <dbReference type="ARBA" id="ARBA00022679"/>
    </source>
</evidence>
<keyword evidence="5" id="KW-1185">Reference proteome</keyword>
<comment type="caution">
    <text evidence="4">The sequence shown here is derived from an EMBL/GenBank/DDBJ whole genome shotgun (WGS) entry which is preliminary data.</text>
</comment>
<dbReference type="InterPro" id="IPR036950">
    <property type="entry name" value="PBP_transglycosylase"/>
</dbReference>
<keyword evidence="1" id="KW-0808">Transferase</keyword>
<dbReference type="SUPFAM" id="SSF53955">
    <property type="entry name" value="Lysozyme-like"/>
    <property type="match status" value="1"/>
</dbReference>
<dbReference type="Gene3D" id="1.10.3810.10">
    <property type="entry name" value="Biosynthetic peptidoglycan transglycosylase-like"/>
    <property type="match status" value="1"/>
</dbReference>
<evidence type="ECO:0000259" key="3">
    <source>
        <dbReference type="Pfam" id="PF00912"/>
    </source>
</evidence>
<keyword evidence="2" id="KW-0472">Membrane</keyword>
<dbReference type="InterPro" id="IPR023346">
    <property type="entry name" value="Lysozyme-like_dom_sf"/>
</dbReference>
<feature type="domain" description="Glycosyl transferase family 51" evidence="3">
    <location>
        <begin position="105"/>
        <end position="261"/>
    </location>
</feature>
<sequence length="338" mass="38201">MSLLSSSAPSALPLTGAAYPRSPKPFAHRAFSPKPKRHRFTLRCATPSVLDSSLPPEKPFHFLIPILFLVVSTGFLCLRAFLKVLPPDFSDRWRHLLEFSEGAETKVTQLPYHLVQAIMASEDRRFFYHFGIDPYGVGRAVVYYPNGGGGSTITQQLIKNVFLTPERKISRKFIEWILALILERRISKSRILYNYLNKMYWGHGKFGIESASLFYFGKHPSLLNVGESAMLAGILPAPEAFNPLTNPKQGKYSQARVLRRMVAAGFLDLETALKIVIQPLSVRAAGLNPANVENEDYKKQISGNVDIKDNWDWEMASVSWDLRENMESWALKKNRSGQ</sequence>
<dbReference type="InterPro" id="IPR001264">
    <property type="entry name" value="Glyco_trans_51"/>
</dbReference>
<dbReference type="GO" id="GO:0008955">
    <property type="term" value="F:peptidoglycan glycosyltransferase activity"/>
    <property type="evidence" value="ECO:0007669"/>
    <property type="project" value="TreeGrafter"/>
</dbReference>
<dbReference type="PANTHER" id="PTHR32282:SF33">
    <property type="entry name" value="PEPTIDOGLYCAN GLYCOSYLTRANSFERASE"/>
    <property type="match status" value="1"/>
</dbReference>
<dbReference type="OrthoDB" id="2017226at2759"/>
<gene>
    <name evidence="4" type="ORF">J5N97_020567</name>
</gene>
<proteinExistence type="predicted"/>
<dbReference type="PANTHER" id="PTHR32282">
    <property type="entry name" value="BINDING PROTEIN TRANSPEPTIDASE, PUTATIVE-RELATED"/>
    <property type="match status" value="1"/>
</dbReference>
<feature type="transmembrane region" description="Helical" evidence="2">
    <location>
        <begin position="60"/>
        <end position="82"/>
    </location>
</feature>
<dbReference type="Pfam" id="PF00912">
    <property type="entry name" value="Transgly"/>
    <property type="match status" value="1"/>
</dbReference>
<reference evidence="4" key="1">
    <citation type="submission" date="2021-03" db="EMBL/GenBank/DDBJ databases">
        <authorList>
            <person name="Li Z."/>
            <person name="Yang C."/>
        </authorList>
    </citation>
    <scope>NUCLEOTIDE SEQUENCE</scope>
    <source>
        <strain evidence="4">Dzin_1.0</strain>
        <tissue evidence="4">Leaf</tissue>
    </source>
</reference>
<evidence type="ECO:0000256" key="2">
    <source>
        <dbReference type="SAM" id="Phobius"/>
    </source>
</evidence>
<protein>
    <recommendedName>
        <fullName evidence="3">Glycosyl transferase family 51 domain-containing protein</fullName>
    </recommendedName>
</protein>
<dbReference type="InterPro" id="IPR050396">
    <property type="entry name" value="Glycosyltr_51/Transpeptidase"/>
</dbReference>
<keyword evidence="2" id="KW-1133">Transmembrane helix</keyword>
<dbReference type="Proteomes" id="UP001085076">
    <property type="component" value="Miscellaneous, Linkage group lg05"/>
</dbReference>
<reference evidence="4" key="2">
    <citation type="journal article" date="2022" name="Hortic Res">
        <title>The genome of Dioscorea zingiberensis sheds light on the biosynthesis, origin and evolution of the medicinally important diosgenin saponins.</title>
        <authorList>
            <person name="Li Y."/>
            <person name="Tan C."/>
            <person name="Li Z."/>
            <person name="Guo J."/>
            <person name="Li S."/>
            <person name="Chen X."/>
            <person name="Wang C."/>
            <person name="Dai X."/>
            <person name="Yang H."/>
            <person name="Song W."/>
            <person name="Hou L."/>
            <person name="Xu J."/>
            <person name="Tong Z."/>
            <person name="Xu A."/>
            <person name="Yuan X."/>
            <person name="Wang W."/>
            <person name="Yang Q."/>
            <person name="Chen L."/>
            <person name="Sun Z."/>
            <person name="Wang K."/>
            <person name="Pan B."/>
            <person name="Chen J."/>
            <person name="Bao Y."/>
            <person name="Liu F."/>
            <person name="Qi X."/>
            <person name="Gang D.R."/>
            <person name="Wen J."/>
            <person name="Li J."/>
        </authorList>
    </citation>
    <scope>NUCLEOTIDE SEQUENCE</scope>
    <source>
        <strain evidence="4">Dzin_1.0</strain>
    </source>
</reference>
<keyword evidence="2" id="KW-0812">Transmembrane</keyword>